<dbReference type="InterPro" id="IPR006195">
    <property type="entry name" value="aa-tRNA-synth_II"/>
</dbReference>
<dbReference type="Gene3D" id="3.40.50.800">
    <property type="entry name" value="Anticodon-binding domain"/>
    <property type="match status" value="1"/>
</dbReference>
<dbReference type="FunFam" id="3.30.930.10:FF:000039">
    <property type="entry name" value="Threonyl-tRNA synthetase, mitochondrial"/>
    <property type="match status" value="1"/>
</dbReference>
<reference evidence="16 17" key="1">
    <citation type="submission" date="2016-05" db="EMBL/GenBank/DDBJ databases">
        <title>Nuclear genome of Blastocystis sp. subtype 1 NandII.</title>
        <authorList>
            <person name="Gentekaki E."/>
            <person name="Curtis B."/>
            <person name="Stairs C."/>
            <person name="Eme L."/>
            <person name="Herman E."/>
            <person name="Klimes V."/>
            <person name="Arias M.C."/>
            <person name="Elias M."/>
            <person name="Hilliou F."/>
            <person name="Klute M."/>
            <person name="Malik S.-B."/>
            <person name="Pightling A."/>
            <person name="Rachubinski R."/>
            <person name="Salas D."/>
            <person name="Schlacht A."/>
            <person name="Suga H."/>
            <person name="Archibald J."/>
            <person name="Ball S.G."/>
            <person name="Clark G."/>
            <person name="Dacks J."/>
            <person name="Van Der Giezen M."/>
            <person name="Tsaousis A."/>
            <person name="Roger A."/>
        </authorList>
    </citation>
    <scope>NUCLEOTIDE SEQUENCE [LARGE SCALE GENOMIC DNA]</scope>
    <source>
        <strain evidence="17">ATCC 50177 / NandII</strain>
    </source>
</reference>
<evidence type="ECO:0000256" key="6">
    <source>
        <dbReference type="ARBA" id="ARBA00022741"/>
    </source>
</evidence>
<comment type="catalytic activity">
    <reaction evidence="14">
        <text>tRNA(Thr) + L-threonine + ATP = L-threonyl-tRNA(Thr) + AMP + diphosphate + H(+)</text>
        <dbReference type="Rhea" id="RHEA:24624"/>
        <dbReference type="Rhea" id="RHEA-COMP:9670"/>
        <dbReference type="Rhea" id="RHEA-COMP:9704"/>
        <dbReference type="ChEBI" id="CHEBI:15378"/>
        <dbReference type="ChEBI" id="CHEBI:30616"/>
        <dbReference type="ChEBI" id="CHEBI:33019"/>
        <dbReference type="ChEBI" id="CHEBI:57926"/>
        <dbReference type="ChEBI" id="CHEBI:78442"/>
        <dbReference type="ChEBI" id="CHEBI:78534"/>
        <dbReference type="ChEBI" id="CHEBI:456215"/>
        <dbReference type="EC" id="6.1.1.3"/>
    </reaction>
</comment>
<protein>
    <recommendedName>
        <fullName evidence="3">threonine--tRNA ligase</fullName>
        <ecNumber evidence="3">6.1.1.3</ecNumber>
    </recommendedName>
    <alternativeName>
        <fullName evidence="13">Threonyl-tRNA synthetase</fullName>
    </alternativeName>
</protein>
<keyword evidence="17" id="KW-1185">Reference proteome</keyword>
<dbReference type="Gene3D" id="3.30.930.10">
    <property type="entry name" value="Bira Bifunctional Protein, Domain 2"/>
    <property type="match status" value="1"/>
</dbReference>
<dbReference type="InterPro" id="IPR004154">
    <property type="entry name" value="Anticodon-bd"/>
</dbReference>
<dbReference type="PANTHER" id="PTHR11451:SF44">
    <property type="entry name" value="THREONINE--TRNA LIGASE, CHLOROPLASTIC_MITOCHONDRIAL 2"/>
    <property type="match status" value="1"/>
</dbReference>
<keyword evidence="9" id="KW-0648">Protein biosynthesis</keyword>
<dbReference type="CDD" id="cd00771">
    <property type="entry name" value="ThrRS_core"/>
    <property type="match status" value="1"/>
</dbReference>
<dbReference type="Pfam" id="PF07973">
    <property type="entry name" value="tRNA_SAD"/>
    <property type="match status" value="1"/>
</dbReference>
<dbReference type="InterPro" id="IPR018163">
    <property type="entry name" value="Thr/Ala-tRNA-synth_IIc_edit"/>
</dbReference>
<evidence type="ECO:0000256" key="12">
    <source>
        <dbReference type="ARBA" id="ARBA00023146"/>
    </source>
</evidence>
<evidence type="ECO:0000256" key="14">
    <source>
        <dbReference type="ARBA" id="ARBA00049515"/>
    </source>
</evidence>
<dbReference type="InterPro" id="IPR047246">
    <property type="entry name" value="ThrRS_anticodon"/>
</dbReference>
<evidence type="ECO:0000256" key="13">
    <source>
        <dbReference type="ARBA" id="ARBA00031900"/>
    </source>
</evidence>
<dbReference type="PRINTS" id="PR01047">
    <property type="entry name" value="TRNASYNTHTHR"/>
</dbReference>
<dbReference type="EMBL" id="LXWW01000149">
    <property type="protein sequence ID" value="OAO15347.1"/>
    <property type="molecule type" value="Genomic_DNA"/>
</dbReference>
<keyword evidence="6" id="KW-0547">Nucleotide-binding</keyword>
<dbReference type="Pfam" id="PF03129">
    <property type="entry name" value="HGTP_anticodon"/>
    <property type="match status" value="1"/>
</dbReference>
<dbReference type="AlphaFoldDB" id="A0A196SGR6"/>
<evidence type="ECO:0000256" key="10">
    <source>
        <dbReference type="ARBA" id="ARBA00022946"/>
    </source>
</evidence>
<dbReference type="Gene3D" id="3.30.980.10">
    <property type="entry name" value="Threonyl-trna Synthetase, Chain A, domain 2"/>
    <property type="match status" value="1"/>
</dbReference>
<dbReference type="Proteomes" id="UP000078348">
    <property type="component" value="Unassembled WGS sequence"/>
</dbReference>
<keyword evidence="8" id="KW-0067">ATP-binding</keyword>
<evidence type="ECO:0000256" key="9">
    <source>
        <dbReference type="ARBA" id="ARBA00022917"/>
    </source>
</evidence>
<evidence type="ECO:0000256" key="1">
    <source>
        <dbReference type="ARBA" id="ARBA00004305"/>
    </source>
</evidence>
<dbReference type="GO" id="GO:0005759">
    <property type="term" value="C:mitochondrial matrix"/>
    <property type="evidence" value="ECO:0007669"/>
    <property type="project" value="UniProtKB-SubCell"/>
</dbReference>
<comment type="caution">
    <text evidence="16">The sequence shown here is derived from an EMBL/GenBank/DDBJ whole genome shotgun (WGS) entry which is preliminary data.</text>
</comment>
<feature type="domain" description="Aminoacyl-transfer RNA synthetases class-II family profile" evidence="15">
    <location>
        <begin position="332"/>
        <end position="577"/>
    </location>
</feature>
<dbReference type="InterPro" id="IPR002320">
    <property type="entry name" value="Thr-tRNA-ligase_IIa"/>
</dbReference>
<dbReference type="SUPFAM" id="SSF52954">
    <property type="entry name" value="Class II aaRS ABD-related"/>
    <property type="match status" value="1"/>
</dbReference>
<proteinExistence type="inferred from homology"/>
<dbReference type="GO" id="GO:0046872">
    <property type="term" value="F:metal ion binding"/>
    <property type="evidence" value="ECO:0007669"/>
    <property type="project" value="UniProtKB-KW"/>
</dbReference>
<dbReference type="SUPFAM" id="SSF55681">
    <property type="entry name" value="Class II aaRS and biotin synthetases"/>
    <property type="match status" value="1"/>
</dbReference>
<keyword evidence="7" id="KW-0862">Zinc</keyword>
<dbReference type="PROSITE" id="PS50862">
    <property type="entry name" value="AA_TRNA_LIGASE_II"/>
    <property type="match status" value="1"/>
</dbReference>
<evidence type="ECO:0000259" key="15">
    <source>
        <dbReference type="PROSITE" id="PS50862"/>
    </source>
</evidence>
<dbReference type="InterPro" id="IPR045864">
    <property type="entry name" value="aa-tRNA-synth_II/BPL/LPL"/>
</dbReference>
<sequence length="685" mass="78086">MFARLARSSFPVWKQRFVLARTLAVAPVFANRIAQWNKLCPLPPSQGSVSNVTTGDRSAQSPFSDQANLYQLCYVNNQLADIDSLPEKSDSVRYISSPTKENAMFSRNHETRDFFKTFWHSSCHIMAYALEQYYGDKIKLIHGPSGNGVPYCFFYEVALTASAPTDKDLKAIQKCVNKILKQSVVFQHRAVSKKQALQLFSDNPYKCSIIEKAVGPISVYKCGDFIDLCRGPHIHSSAAIASLKVTSANNVEAKDDPTPHYRFYGNSFVSRQAEETYTKLMKEAKERDHRLIGKKLDLFMFDENSPGNVFFLNRGLLIYNRLVEHMRTQYLREYEEIASPLMFRSDLWRVSGHYDHYKQNMFHVETSGPEELFLKPMNCPSHCLVYKAKTRSYRDLPLRYAEFTAIHRQENSGALGGLTRLNMFHQDDGHIFCRKDQITAEIGKLLSIIEHVYSRLGFRYSFVLSTQPKDSVGQSTEWSETEAALKAILEQRFEYSVEEGDGAFYAPKIDVLIQDSICRYHQCGTIQLDVQLPKKFGLKYRTPSGEYETPVLIHRAIYGSLERFMGVFIEHCNGRFPLAFSPYQVALLPVSSAAHYERCKSVAAQLMKVCGSDLHVDVLTHETSIGKRIRECSMKHYNYMVAIGDEEMGSNTLSVRSRGSKEGKSMAISEFSKELEAELRSLNEK</sequence>
<dbReference type="NCBIfam" id="TIGR00418">
    <property type="entry name" value="thrS"/>
    <property type="match status" value="1"/>
</dbReference>
<evidence type="ECO:0000256" key="8">
    <source>
        <dbReference type="ARBA" id="ARBA00022840"/>
    </source>
</evidence>
<organism evidence="16 17">
    <name type="scientific">Blastocystis sp. subtype 1 (strain ATCC 50177 / NandII)</name>
    <dbReference type="NCBI Taxonomy" id="478820"/>
    <lineage>
        <taxon>Eukaryota</taxon>
        <taxon>Sar</taxon>
        <taxon>Stramenopiles</taxon>
        <taxon>Bigyra</taxon>
        <taxon>Opalozoa</taxon>
        <taxon>Opalinata</taxon>
        <taxon>Blastocystidae</taxon>
        <taxon>Blastocystis</taxon>
    </lineage>
</organism>
<dbReference type="GO" id="GO:0004829">
    <property type="term" value="F:threonine-tRNA ligase activity"/>
    <property type="evidence" value="ECO:0007669"/>
    <property type="project" value="UniProtKB-EC"/>
</dbReference>
<dbReference type="SMART" id="SM00863">
    <property type="entry name" value="tRNA_SAD"/>
    <property type="match status" value="1"/>
</dbReference>
<evidence type="ECO:0000256" key="11">
    <source>
        <dbReference type="ARBA" id="ARBA00023128"/>
    </source>
</evidence>
<dbReference type="EC" id="6.1.1.3" evidence="3"/>
<keyword evidence="12 16" id="KW-0030">Aminoacyl-tRNA synthetase</keyword>
<evidence type="ECO:0000256" key="3">
    <source>
        <dbReference type="ARBA" id="ARBA00013163"/>
    </source>
</evidence>
<dbReference type="GO" id="GO:0005524">
    <property type="term" value="F:ATP binding"/>
    <property type="evidence" value="ECO:0007669"/>
    <property type="project" value="UniProtKB-KW"/>
</dbReference>
<gene>
    <name evidence="16" type="ORF">AV274_2935</name>
</gene>
<evidence type="ECO:0000256" key="4">
    <source>
        <dbReference type="ARBA" id="ARBA00022598"/>
    </source>
</evidence>
<dbReference type="Pfam" id="PF00587">
    <property type="entry name" value="tRNA-synt_2b"/>
    <property type="match status" value="1"/>
</dbReference>
<accession>A0A196SGR6</accession>
<dbReference type="InterPro" id="IPR012947">
    <property type="entry name" value="tRNA_SAD"/>
</dbReference>
<evidence type="ECO:0000313" key="16">
    <source>
        <dbReference type="EMBL" id="OAO15347.1"/>
    </source>
</evidence>
<comment type="subcellular location">
    <subcellularLocation>
        <location evidence="1">Mitochondrion matrix</location>
    </subcellularLocation>
</comment>
<name>A0A196SGR6_BLAHN</name>
<dbReference type="STRING" id="478820.A0A196SGR6"/>
<dbReference type="CDD" id="cd00860">
    <property type="entry name" value="ThrRS_anticodon"/>
    <property type="match status" value="1"/>
</dbReference>
<dbReference type="PANTHER" id="PTHR11451">
    <property type="entry name" value="THREONINE-TRNA LIGASE"/>
    <property type="match status" value="1"/>
</dbReference>
<evidence type="ECO:0000256" key="7">
    <source>
        <dbReference type="ARBA" id="ARBA00022833"/>
    </source>
</evidence>
<evidence type="ECO:0000256" key="2">
    <source>
        <dbReference type="ARBA" id="ARBA00008226"/>
    </source>
</evidence>
<dbReference type="InterPro" id="IPR036621">
    <property type="entry name" value="Anticodon-bd_dom_sf"/>
</dbReference>
<comment type="similarity">
    <text evidence="2">Belongs to the class-II aminoacyl-tRNA synthetase family.</text>
</comment>
<dbReference type="InterPro" id="IPR002314">
    <property type="entry name" value="aa-tRNA-synt_IIb"/>
</dbReference>
<dbReference type="OrthoDB" id="5423599at2759"/>
<dbReference type="HAMAP" id="MF_00184">
    <property type="entry name" value="Thr_tRNA_synth"/>
    <property type="match status" value="1"/>
</dbReference>
<keyword evidence="5" id="KW-0479">Metal-binding</keyword>
<keyword evidence="11" id="KW-0496">Mitochondrion</keyword>
<keyword evidence="4" id="KW-0436">Ligase</keyword>
<evidence type="ECO:0000313" key="17">
    <source>
        <dbReference type="Proteomes" id="UP000078348"/>
    </source>
</evidence>
<dbReference type="GO" id="GO:0006435">
    <property type="term" value="P:threonyl-tRNA aminoacylation"/>
    <property type="evidence" value="ECO:0007669"/>
    <property type="project" value="InterPro"/>
</dbReference>
<dbReference type="InterPro" id="IPR033728">
    <property type="entry name" value="ThrRS_core"/>
</dbReference>
<dbReference type="SUPFAM" id="SSF55186">
    <property type="entry name" value="ThrRS/AlaRS common domain"/>
    <property type="match status" value="1"/>
</dbReference>
<dbReference type="FunFam" id="3.30.980.10:FF:000005">
    <property type="entry name" value="Threonyl-tRNA synthetase, mitochondrial"/>
    <property type="match status" value="1"/>
</dbReference>
<evidence type="ECO:0000256" key="5">
    <source>
        <dbReference type="ARBA" id="ARBA00022723"/>
    </source>
</evidence>
<keyword evidence="10" id="KW-0809">Transit peptide</keyword>